<reference evidence="6" key="1">
    <citation type="submission" date="2025-08" db="UniProtKB">
        <authorList>
            <consortium name="RefSeq"/>
        </authorList>
    </citation>
    <scope>IDENTIFICATION</scope>
    <source>
        <tissue evidence="6">Whole sample</tissue>
    </source>
</reference>
<keyword evidence="2" id="KW-1133">Transmembrane helix</keyword>
<evidence type="ECO:0000256" key="2">
    <source>
        <dbReference type="SAM" id="Phobius"/>
    </source>
</evidence>
<feature type="compositionally biased region" description="Basic residues" evidence="1">
    <location>
        <begin position="1640"/>
        <end position="1657"/>
    </location>
</feature>
<feature type="region of interest" description="Disordered" evidence="1">
    <location>
        <begin position="1532"/>
        <end position="1668"/>
    </location>
</feature>
<feature type="compositionally biased region" description="Basic and acidic residues" evidence="1">
    <location>
        <begin position="1532"/>
        <end position="1553"/>
    </location>
</feature>
<proteinExistence type="predicted"/>
<feature type="compositionally biased region" description="Polar residues" evidence="1">
    <location>
        <begin position="996"/>
        <end position="1013"/>
    </location>
</feature>
<keyword evidence="5" id="KW-1185">Reference proteome</keyword>
<feature type="compositionally biased region" description="Polar residues" evidence="1">
    <location>
        <begin position="1576"/>
        <end position="1588"/>
    </location>
</feature>
<feature type="signal peptide" evidence="3">
    <location>
        <begin position="1"/>
        <end position="17"/>
    </location>
</feature>
<evidence type="ECO:0000259" key="4">
    <source>
        <dbReference type="Pfam" id="PF23069"/>
    </source>
</evidence>
<accession>A0A8B8CYA5</accession>
<dbReference type="GeneID" id="111122657"/>
<dbReference type="OrthoDB" id="6150115at2759"/>
<organism evidence="5 6">
    <name type="scientific">Crassostrea virginica</name>
    <name type="common">Eastern oyster</name>
    <dbReference type="NCBI Taxonomy" id="6565"/>
    <lineage>
        <taxon>Eukaryota</taxon>
        <taxon>Metazoa</taxon>
        <taxon>Spiralia</taxon>
        <taxon>Lophotrochozoa</taxon>
        <taxon>Mollusca</taxon>
        <taxon>Bivalvia</taxon>
        <taxon>Autobranchia</taxon>
        <taxon>Pteriomorphia</taxon>
        <taxon>Ostreida</taxon>
        <taxon>Ostreoidea</taxon>
        <taxon>Ostreidae</taxon>
        <taxon>Crassostrea</taxon>
    </lineage>
</organism>
<protein>
    <submittedName>
        <fullName evidence="6">Uncharacterized protein LOC111122657 isoform X1</fullName>
    </submittedName>
</protein>
<feature type="compositionally biased region" description="Basic and acidic residues" evidence="1">
    <location>
        <begin position="1603"/>
        <end position="1621"/>
    </location>
</feature>
<feature type="compositionally biased region" description="Basic and acidic residues" evidence="1">
    <location>
        <begin position="1564"/>
        <end position="1573"/>
    </location>
</feature>
<evidence type="ECO:0000256" key="1">
    <source>
        <dbReference type="SAM" id="MobiDB-lite"/>
    </source>
</evidence>
<feature type="region of interest" description="Disordered" evidence="1">
    <location>
        <begin position="445"/>
        <end position="466"/>
    </location>
</feature>
<feature type="region of interest" description="Disordered" evidence="1">
    <location>
        <begin position="1418"/>
        <end position="1447"/>
    </location>
</feature>
<dbReference type="Proteomes" id="UP000694844">
    <property type="component" value="Chromosome 3"/>
</dbReference>
<feature type="region of interest" description="Disordered" evidence="1">
    <location>
        <begin position="672"/>
        <end position="701"/>
    </location>
</feature>
<feature type="chain" id="PRO_5034699550" evidence="3">
    <location>
        <begin position="18"/>
        <end position="1720"/>
    </location>
</feature>
<feature type="region of interest" description="Disordered" evidence="1">
    <location>
        <begin position="1253"/>
        <end position="1272"/>
    </location>
</feature>
<name>A0A8B8CYA5_CRAVI</name>
<feature type="region of interest" description="Disordered" evidence="1">
    <location>
        <begin position="1117"/>
        <end position="1148"/>
    </location>
</feature>
<feature type="compositionally biased region" description="Polar residues" evidence="1">
    <location>
        <begin position="1128"/>
        <end position="1137"/>
    </location>
</feature>
<feature type="transmembrane region" description="Helical" evidence="2">
    <location>
        <begin position="291"/>
        <end position="319"/>
    </location>
</feature>
<dbReference type="RefSeq" id="XP_022320219.1">
    <property type="nucleotide sequence ID" value="XM_022464511.1"/>
</dbReference>
<feature type="region of interest" description="Disordered" evidence="1">
    <location>
        <begin position="1472"/>
        <end position="1516"/>
    </location>
</feature>
<evidence type="ECO:0000256" key="3">
    <source>
        <dbReference type="SAM" id="SignalP"/>
    </source>
</evidence>
<evidence type="ECO:0000313" key="6">
    <source>
        <dbReference type="RefSeq" id="XP_022320219.1"/>
    </source>
</evidence>
<feature type="compositionally biased region" description="Polar residues" evidence="1">
    <location>
        <begin position="679"/>
        <end position="688"/>
    </location>
</feature>
<feature type="compositionally biased region" description="Polar residues" evidence="1">
    <location>
        <begin position="1622"/>
        <end position="1637"/>
    </location>
</feature>
<feature type="compositionally biased region" description="Basic residues" evidence="1">
    <location>
        <begin position="1504"/>
        <end position="1514"/>
    </location>
</feature>
<keyword evidence="2" id="KW-0472">Membrane</keyword>
<feature type="domain" description="DUF7042" evidence="4">
    <location>
        <begin position="151"/>
        <end position="265"/>
    </location>
</feature>
<keyword evidence="2" id="KW-0812">Transmembrane</keyword>
<gene>
    <name evidence="6" type="primary">LOC111122657</name>
</gene>
<feature type="compositionally biased region" description="Low complexity" evidence="1">
    <location>
        <begin position="457"/>
        <end position="466"/>
    </location>
</feature>
<feature type="compositionally biased region" description="Polar residues" evidence="1">
    <location>
        <begin position="738"/>
        <end position="760"/>
    </location>
</feature>
<dbReference type="Pfam" id="PF23069">
    <property type="entry name" value="DUF7042"/>
    <property type="match status" value="1"/>
</dbReference>
<feature type="compositionally biased region" description="Basic and acidic residues" evidence="1">
    <location>
        <begin position="447"/>
        <end position="456"/>
    </location>
</feature>
<feature type="compositionally biased region" description="Basic and acidic residues" evidence="1">
    <location>
        <begin position="1260"/>
        <end position="1272"/>
    </location>
</feature>
<feature type="compositionally biased region" description="Basic and acidic residues" evidence="1">
    <location>
        <begin position="1428"/>
        <end position="1440"/>
    </location>
</feature>
<evidence type="ECO:0000313" key="5">
    <source>
        <dbReference type="Proteomes" id="UP000694844"/>
    </source>
</evidence>
<keyword evidence="3" id="KW-0732">Signal</keyword>
<sequence length="1720" mass="190847">MIFLLLGICSLLSFTDGACTFPSALEGLWTSSHNGDMTFNSTHVSYPVEATGGNLIFECYGYAATKYLLKSQVFPLFSSYAMAVMCMDITEVKTNMYQMNIYTSKLADANYQRVKYVTTATTVTDAVACDNTANTDYHLLIKNGSLSDVTVQCPDILLGSFSFTFNETSCVSDTGSLDVCTDLTLLTFNYTACSTVVAYSAAGTLNCVHSSTVGSAQRIHLYNTDSTTDESTNYRFTCLMLENSGDRVIGTQHPQDCLSTQTTSSVDSPGGTLNMTASTTCVPVVPAASTVATAAIVAGVLVGLFVLTVVGLLIGYFCWKAKCKKEKVEPRKGLPPTSTGDEDMVSDVTVISIGEENGENGIEREQHICPNLRPTENAFQHNDGILGQTRMALANQCEHKLFPDELNKDKNITQSNLTKKGMVAKLISFFSFNKSDSTSKLLIKSNENGKQKKENESSSSVDVESAVSPATNYISTGVTVNSRQAEESTVTVTKQFQIDINISMKSAVTTTIISENPVSKSNSSDTNTCINVQHSSASCLTDTAVTNELQHDIVTHYSNMPPTEIHLCSETNKEKTNYSSSKLSHCQNMSERDLISDTKNLISSENHSVIVSRETQSNNVSIKGDSAVSNLLLSSKITESSVHVNTEFPLNENSETEGFTGKKETVYDLESNTTKKTDSLNNMLQGDNSEGDVTPEKASSRQHIKVIDNTTNSIHNQKTRNDKYVDLQISEKAEETSKSNALTRSENITNNQSCSTSVSAKPSDKSLIIESGSLTQTATATVQSRSAAETDNSHTQEPLSDTLFSSHRLLQNQIRVLHPSNYNAGKTFRDKLDGSESCSIDDVETRSQKALQLLLHETKKECYDIASDHGTNRATEILCKKEIIKSAGDQATELAGVMELSKFRLEYTEETKPHLQVGSVNFQDSKTSLKAGNQSSDFSLSCQNDTPKLPETNVGIFDFNKKSLCIPNPKPPIAHAISETKLQNPNRNGDDIEWNEGSQVKSHHSNYSSTTLHDIQSKNSNNAEQQYSKPCDIIQIKVDKSNKKGDIESKKSSTIVELKCNVPESSKVNGLQTNSNIKTKKPNILSKISANTDLLKPKTTPRGGSKAPNLLVSINQTKKSTEDMISKPETSTKNSPQTEEKNDDLELTMEPNIEFSESLDSSSENEDIRVEEFSVDDTEDDTWSLATFAMPTKLEMDHKEEDIPMNYYKRKRLKKKSKEYFKQFYKKSKDESQNIDNLEIKKPLDLPFLKSQRNTATSSKENKTDFGFDENGKDRKLNVDNYREQNKVCETSQKMNDTVNAPPKVEFLLNPPVDRIIPNILCYDKNTHGHTNVGIKPDETKNFPLLLPNQEKLKASTKRIEEENCNGTRHLHVSNDMENNLECTDVSNSVSLDSEMSQVITLCDDGKNTILPDIKRKENSDVSIKSSPKKDSQPHTEKSLKTTKMSSLLAKTESMSLPKVSEGIKKVFTFKESRKVSKSQGQEKISESKHAKTKSSTSKDEKGKKKVKKAKTTKFSRNLSFIKPKEKVVKENYDKFGEKEEKLRDEKPNKFRFDQLPSIRKSKPKEEHQESKKVTKSSSNQIINSVNLISKEEFKLPSVGDNLRQEVHDDTEAPETDKDLDNGNSEQETPLPNSNLTKQEKKHKQKRKKKKKKKKVQQMKELCSEIDSDSDLEIDPNVYFTSRAGNSSRPNSSHDIPQLISKIKLTASCADIKSLCGDLD</sequence>
<dbReference type="KEGG" id="cvn:111122657"/>
<feature type="region of interest" description="Disordered" evidence="1">
    <location>
        <begin position="734"/>
        <end position="762"/>
    </location>
</feature>
<feature type="region of interest" description="Disordered" evidence="1">
    <location>
        <begin position="979"/>
        <end position="1013"/>
    </location>
</feature>
<dbReference type="InterPro" id="IPR055470">
    <property type="entry name" value="DUF7042"/>
</dbReference>